<evidence type="ECO:0000256" key="3">
    <source>
        <dbReference type="ARBA" id="ARBA00022989"/>
    </source>
</evidence>
<feature type="transmembrane region" description="Helical" evidence="5">
    <location>
        <begin position="297"/>
        <end position="318"/>
    </location>
</feature>
<evidence type="ECO:0000256" key="4">
    <source>
        <dbReference type="ARBA" id="ARBA00023136"/>
    </source>
</evidence>
<comment type="caution">
    <text evidence="7">The sequence shown here is derived from an EMBL/GenBank/DDBJ whole genome shotgun (WGS) entry which is preliminary data.</text>
</comment>
<dbReference type="InterPro" id="IPR051533">
    <property type="entry name" value="WaaL-like"/>
</dbReference>
<name>A0A1G2FN72_9BACT</name>
<feature type="transmembrane region" description="Helical" evidence="5">
    <location>
        <begin position="116"/>
        <end position="136"/>
    </location>
</feature>
<feature type="transmembrane region" description="Helical" evidence="5">
    <location>
        <begin position="274"/>
        <end position="291"/>
    </location>
</feature>
<feature type="transmembrane region" description="Helical" evidence="5">
    <location>
        <begin position="142"/>
        <end position="159"/>
    </location>
</feature>
<feature type="transmembrane region" description="Helical" evidence="5">
    <location>
        <begin position="484"/>
        <end position="505"/>
    </location>
</feature>
<reference evidence="7 8" key="1">
    <citation type="journal article" date="2016" name="Nat. Commun.">
        <title>Thousands of microbial genomes shed light on interconnected biogeochemical processes in an aquifer system.</title>
        <authorList>
            <person name="Anantharaman K."/>
            <person name="Brown C.T."/>
            <person name="Hug L.A."/>
            <person name="Sharon I."/>
            <person name="Castelle C.J."/>
            <person name="Probst A.J."/>
            <person name="Thomas B.C."/>
            <person name="Singh A."/>
            <person name="Wilkins M.J."/>
            <person name="Karaoz U."/>
            <person name="Brodie E.L."/>
            <person name="Williams K.H."/>
            <person name="Hubbard S.S."/>
            <person name="Banfield J.F."/>
        </authorList>
    </citation>
    <scope>NUCLEOTIDE SEQUENCE [LARGE SCALE GENOMIC DNA]</scope>
</reference>
<dbReference type="EMBL" id="MHNE01000006">
    <property type="protein sequence ID" value="OGZ38951.1"/>
    <property type="molecule type" value="Genomic_DNA"/>
</dbReference>
<dbReference type="AlphaFoldDB" id="A0A1G2FN72"/>
<evidence type="ECO:0000256" key="2">
    <source>
        <dbReference type="ARBA" id="ARBA00022692"/>
    </source>
</evidence>
<dbReference type="Proteomes" id="UP000178787">
    <property type="component" value="Unassembled WGS sequence"/>
</dbReference>
<feature type="transmembrane region" description="Helical" evidence="5">
    <location>
        <begin position="511"/>
        <end position="529"/>
    </location>
</feature>
<feature type="transmembrane region" description="Helical" evidence="5">
    <location>
        <begin position="443"/>
        <end position="463"/>
    </location>
</feature>
<organism evidence="7 8">
    <name type="scientific">Candidatus Portnoybacteria bacterium RIFCSPLOWO2_01_FULL_43_11</name>
    <dbReference type="NCBI Taxonomy" id="1802000"/>
    <lineage>
        <taxon>Bacteria</taxon>
        <taxon>Candidatus Portnoyibacteriota</taxon>
    </lineage>
</organism>
<dbReference type="Pfam" id="PF04932">
    <property type="entry name" value="Wzy_C"/>
    <property type="match status" value="1"/>
</dbReference>
<feature type="transmembrane region" description="Helical" evidence="5">
    <location>
        <begin position="339"/>
        <end position="362"/>
    </location>
</feature>
<dbReference type="PANTHER" id="PTHR37422:SF13">
    <property type="entry name" value="LIPOPOLYSACCHARIDE BIOSYNTHESIS PROTEIN PA4999-RELATED"/>
    <property type="match status" value="1"/>
</dbReference>
<protein>
    <recommendedName>
        <fullName evidence="6">O-antigen ligase-related domain-containing protein</fullName>
    </recommendedName>
</protein>
<keyword evidence="3 5" id="KW-1133">Transmembrane helix</keyword>
<dbReference type="STRING" id="1802000.A3A94_01290"/>
<feature type="transmembrane region" description="Helical" evidence="5">
    <location>
        <begin position="249"/>
        <end position="267"/>
    </location>
</feature>
<proteinExistence type="predicted"/>
<sequence length="535" mass="61261">MRSKNYTILLTEIITIILMVFNVLPVEASLFLTGLLIFYFIFSPIEDSLWVFIASIPLFVALPITENFDSMANWRILLAIMFLVLVFRSGPSITSIKNFYNKWKLRENLKHFPMEYLAAVFLLIGFLSLFAANDVWVGVKKLLFLINIFLIFIIIRNLASKNREVIKKIISAVGIALSLSLAIGYIQIISVFFAPLYTFWQYWAKNIIPIFYGQGLSNLLSYSNTWFSYYDGQPPTLRMFSVFPDSHSFALFSIIGLLFLLTAVILRQKGNKKLLIFRYLNLILLLLSLLFSGSRGIWASALALLILLLIFISFPRIIKILFPNFFIRSKFSQIRDAKVFQLVFGSLIIFFLLFPISSWILFQSQKAQLKDFTLDEGTLLIFKRAKSITDLSEVSAKTRLQIWERSLVSMGLHPFLGVGIGNYPVVLDEDVKAAKRGASAHNLYLDVASEMGIFALLILLFIFSEIFKTAWRVFQREKESLIKYWAGFFALVLIWILSYSLFDIVLLNDKVLLFFIISLGILYAAAANLNQSTDL</sequence>
<evidence type="ECO:0000256" key="1">
    <source>
        <dbReference type="ARBA" id="ARBA00004141"/>
    </source>
</evidence>
<keyword evidence="2 5" id="KW-0812">Transmembrane</keyword>
<dbReference type="GO" id="GO:0016020">
    <property type="term" value="C:membrane"/>
    <property type="evidence" value="ECO:0007669"/>
    <property type="project" value="UniProtKB-SubCell"/>
</dbReference>
<evidence type="ECO:0000259" key="6">
    <source>
        <dbReference type="Pfam" id="PF04932"/>
    </source>
</evidence>
<evidence type="ECO:0000313" key="7">
    <source>
        <dbReference type="EMBL" id="OGZ38951.1"/>
    </source>
</evidence>
<comment type="subcellular location">
    <subcellularLocation>
        <location evidence="1">Membrane</location>
        <topology evidence="1">Multi-pass membrane protein</topology>
    </subcellularLocation>
</comment>
<feature type="domain" description="O-antigen ligase-related" evidence="6">
    <location>
        <begin position="281"/>
        <end position="460"/>
    </location>
</feature>
<feature type="transmembrane region" description="Helical" evidence="5">
    <location>
        <begin position="76"/>
        <end position="96"/>
    </location>
</feature>
<feature type="transmembrane region" description="Helical" evidence="5">
    <location>
        <begin position="171"/>
        <end position="193"/>
    </location>
</feature>
<accession>A0A1G2FN72</accession>
<feature type="transmembrane region" description="Helical" evidence="5">
    <location>
        <begin position="13"/>
        <end position="41"/>
    </location>
</feature>
<evidence type="ECO:0000256" key="5">
    <source>
        <dbReference type="SAM" id="Phobius"/>
    </source>
</evidence>
<keyword evidence="4 5" id="KW-0472">Membrane</keyword>
<dbReference type="InterPro" id="IPR007016">
    <property type="entry name" value="O-antigen_ligase-rel_domated"/>
</dbReference>
<gene>
    <name evidence="7" type="ORF">A3A94_01290</name>
</gene>
<dbReference type="PANTHER" id="PTHR37422">
    <property type="entry name" value="TEICHURONIC ACID BIOSYNTHESIS PROTEIN TUAE"/>
    <property type="match status" value="1"/>
</dbReference>
<evidence type="ECO:0000313" key="8">
    <source>
        <dbReference type="Proteomes" id="UP000178787"/>
    </source>
</evidence>